<proteinExistence type="predicted"/>
<keyword evidence="2" id="KW-0201">Cytochrome c-type biogenesis</keyword>
<evidence type="ECO:0000256" key="3">
    <source>
        <dbReference type="ARBA" id="ARBA00023157"/>
    </source>
</evidence>
<dbReference type="GO" id="GO:0017004">
    <property type="term" value="P:cytochrome complex assembly"/>
    <property type="evidence" value="ECO:0007669"/>
    <property type="project" value="UniProtKB-KW"/>
</dbReference>
<keyword evidence="3" id="KW-1015">Disulfide bond</keyword>
<dbReference type="InterPro" id="IPR013766">
    <property type="entry name" value="Thioredoxin_domain"/>
</dbReference>
<evidence type="ECO:0000256" key="4">
    <source>
        <dbReference type="ARBA" id="ARBA00023284"/>
    </source>
</evidence>
<evidence type="ECO:0000313" key="6">
    <source>
        <dbReference type="EMBL" id="CRH07989.1"/>
    </source>
</evidence>
<accession>A0A1S7LP83</accession>
<evidence type="ECO:0000256" key="2">
    <source>
        <dbReference type="ARBA" id="ARBA00022748"/>
    </source>
</evidence>
<dbReference type="PANTHER" id="PTHR42852">
    <property type="entry name" value="THIOL:DISULFIDE INTERCHANGE PROTEIN DSBE"/>
    <property type="match status" value="1"/>
</dbReference>
<feature type="domain" description="Thioredoxin" evidence="5">
    <location>
        <begin position="15"/>
        <end position="154"/>
    </location>
</feature>
<dbReference type="AlphaFoldDB" id="A0A1S7LP83"/>
<dbReference type="InterPro" id="IPR000866">
    <property type="entry name" value="AhpC/TSA"/>
</dbReference>
<keyword evidence="4" id="KW-0676">Redox-active center</keyword>
<evidence type="ECO:0000259" key="5">
    <source>
        <dbReference type="PROSITE" id="PS51352"/>
    </source>
</evidence>
<dbReference type="CDD" id="cd02966">
    <property type="entry name" value="TlpA_like_family"/>
    <property type="match status" value="1"/>
</dbReference>
<keyword evidence="6" id="KW-0413">Isomerase</keyword>
<dbReference type="SUPFAM" id="SSF52833">
    <property type="entry name" value="Thioredoxin-like"/>
    <property type="match status" value="1"/>
</dbReference>
<evidence type="ECO:0000256" key="1">
    <source>
        <dbReference type="ARBA" id="ARBA00004196"/>
    </source>
</evidence>
<dbReference type="InterPro" id="IPR017937">
    <property type="entry name" value="Thioredoxin_CS"/>
</dbReference>
<dbReference type="PROSITE" id="PS00194">
    <property type="entry name" value="THIOREDOXIN_1"/>
    <property type="match status" value="1"/>
</dbReference>
<name>A0A1S7LP83_MAGMO</name>
<dbReference type="PANTHER" id="PTHR42852:SF6">
    <property type="entry name" value="THIOL:DISULFIDE INTERCHANGE PROTEIN DSBE"/>
    <property type="match status" value="1"/>
</dbReference>
<organism evidence="6">
    <name type="scientific">Magnetococcus massalia (strain MO-1)</name>
    <dbReference type="NCBI Taxonomy" id="451514"/>
    <lineage>
        <taxon>Bacteria</taxon>
        <taxon>Pseudomonadati</taxon>
        <taxon>Pseudomonadota</taxon>
        <taxon>Magnetococcia</taxon>
        <taxon>Magnetococcales</taxon>
        <taxon>Magnetococcaceae</taxon>
        <taxon>Magnetococcus</taxon>
    </lineage>
</organism>
<dbReference type="PROSITE" id="PS51352">
    <property type="entry name" value="THIOREDOXIN_2"/>
    <property type="match status" value="1"/>
</dbReference>
<dbReference type="GO" id="GO:0016853">
    <property type="term" value="F:isomerase activity"/>
    <property type="evidence" value="ECO:0007669"/>
    <property type="project" value="UniProtKB-KW"/>
</dbReference>
<reference evidence="6" key="1">
    <citation type="submission" date="2015-04" db="EMBL/GenBank/DDBJ databases">
        <authorList>
            <person name="Syromyatnikov M.Y."/>
            <person name="Popov V.N."/>
        </authorList>
    </citation>
    <scope>NUCLEOTIDE SEQUENCE</scope>
    <source>
        <strain evidence="6">MO-1</strain>
    </source>
</reference>
<sequence length="158" mass="17412">MSSLLLVGCDALPPLKNGDPAPHFSLQDLDGKQLSYPADFKGQAVVVRFWADWCPHCREEMQQLDGIYNDLQAKGLTMLALNVSQDREVAAAFIQDIGVSYGSLLDRDGSVAERYRVLGLPTTYFMGRDGRIHSKILGESDLPTFTRMAHAVLAKKGN</sequence>
<dbReference type="Gene3D" id="3.40.30.10">
    <property type="entry name" value="Glutaredoxin"/>
    <property type="match status" value="1"/>
</dbReference>
<gene>
    <name evidence="6" type="ORF">MAGMO_3861</name>
</gene>
<dbReference type="GO" id="GO:0015036">
    <property type="term" value="F:disulfide oxidoreductase activity"/>
    <property type="evidence" value="ECO:0007669"/>
    <property type="project" value="UniProtKB-ARBA"/>
</dbReference>
<dbReference type="GO" id="GO:0016209">
    <property type="term" value="F:antioxidant activity"/>
    <property type="evidence" value="ECO:0007669"/>
    <property type="project" value="InterPro"/>
</dbReference>
<dbReference type="Pfam" id="PF00578">
    <property type="entry name" value="AhpC-TSA"/>
    <property type="match status" value="1"/>
</dbReference>
<dbReference type="InterPro" id="IPR050553">
    <property type="entry name" value="Thioredoxin_ResA/DsbE_sf"/>
</dbReference>
<dbReference type="InterPro" id="IPR036249">
    <property type="entry name" value="Thioredoxin-like_sf"/>
</dbReference>
<dbReference type="EMBL" id="LO017727">
    <property type="protein sequence ID" value="CRH07989.1"/>
    <property type="molecule type" value="Genomic_DNA"/>
</dbReference>
<protein>
    <submittedName>
        <fullName evidence="6">Putative thiol-disulfide isomerase and thioredoxins. putative cytochrome C biogenesis protein</fullName>
    </submittedName>
</protein>
<dbReference type="GO" id="GO:0030313">
    <property type="term" value="C:cell envelope"/>
    <property type="evidence" value="ECO:0007669"/>
    <property type="project" value="UniProtKB-SubCell"/>
</dbReference>
<comment type="subcellular location">
    <subcellularLocation>
        <location evidence="1">Cell envelope</location>
    </subcellularLocation>
</comment>